<name>A0A2A6B942_PRIPA</name>
<evidence type="ECO:0000313" key="1">
    <source>
        <dbReference type="EnsemblMetazoa" id="PPA43810.1"/>
    </source>
</evidence>
<evidence type="ECO:0000313" key="2">
    <source>
        <dbReference type="Proteomes" id="UP000005239"/>
    </source>
</evidence>
<organism evidence="1 2">
    <name type="scientific">Pristionchus pacificus</name>
    <name type="common">Parasitic nematode worm</name>
    <dbReference type="NCBI Taxonomy" id="54126"/>
    <lineage>
        <taxon>Eukaryota</taxon>
        <taxon>Metazoa</taxon>
        <taxon>Ecdysozoa</taxon>
        <taxon>Nematoda</taxon>
        <taxon>Chromadorea</taxon>
        <taxon>Rhabditida</taxon>
        <taxon>Rhabditina</taxon>
        <taxon>Diplogasteromorpha</taxon>
        <taxon>Diplogasteroidea</taxon>
        <taxon>Neodiplogasteridae</taxon>
        <taxon>Pristionchus</taxon>
    </lineage>
</organism>
<protein>
    <submittedName>
        <fullName evidence="1">Uncharacterized protein</fullName>
    </submittedName>
</protein>
<sequence>MADTVVAISAASTVARTISIGMLKVCLEERQLKFEAKTTRKDREESTRRRWYQAPFKLPPAH</sequence>
<reference evidence="2" key="1">
    <citation type="journal article" date="2008" name="Nat. Genet.">
        <title>The Pristionchus pacificus genome provides a unique perspective on nematode lifestyle and parasitism.</title>
        <authorList>
            <person name="Dieterich C."/>
            <person name="Clifton S.W."/>
            <person name="Schuster L.N."/>
            <person name="Chinwalla A."/>
            <person name="Delehaunty K."/>
            <person name="Dinkelacker I."/>
            <person name="Fulton L."/>
            <person name="Fulton R."/>
            <person name="Godfrey J."/>
            <person name="Minx P."/>
            <person name="Mitreva M."/>
            <person name="Roeseler W."/>
            <person name="Tian H."/>
            <person name="Witte H."/>
            <person name="Yang S.P."/>
            <person name="Wilson R.K."/>
            <person name="Sommer R.J."/>
        </authorList>
    </citation>
    <scope>NUCLEOTIDE SEQUENCE [LARGE SCALE GENOMIC DNA]</scope>
    <source>
        <strain evidence="2">PS312</strain>
    </source>
</reference>
<keyword evidence="2" id="KW-1185">Reference proteome</keyword>
<reference evidence="1" key="2">
    <citation type="submission" date="2022-06" db="UniProtKB">
        <authorList>
            <consortium name="EnsemblMetazoa"/>
        </authorList>
    </citation>
    <scope>IDENTIFICATION</scope>
    <source>
        <strain evidence="1">PS312</strain>
    </source>
</reference>
<accession>A0A2A6B942</accession>
<accession>A0A8R1V466</accession>
<dbReference type="Proteomes" id="UP000005239">
    <property type="component" value="Unassembled WGS sequence"/>
</dbReference>
<dbReference type="EnsemblMetazoa" id="PPA43810.1">
    <property type="protein sequence ID" value="PPA43810.1"/>
    <property type="gene ID" value="WBGene00282179"/>
</dbReference>
<gene>
    <name evidence="1" type="primary">WBGene00282179</name>
</gene>
<proteinExistence type="predicted"/>
<dbReference type="AlphaFoldDB" id="A0A2A6B942"/>